<keyword evidence="2" id="KW-1185">Reference proteome</keyword>
<dbReference type="EMBL" id="VSRR010039475">
    <property type="protein sequence ID" value="MPC74684.1"/>
    <property type="molecule type" value="Genomic_DNA"/>
</dbReference>
<name>A0A5B7I1T1_PORTR</name>
<evidence type="ECO:0000313" key="2">
    <source>
        <dbReference type="Proteomes" id="UP000324222"/>
    </source>
</evidence>
<sequence length="18" mass="1854">MFCGHVSQGFLVGGVCGR</sequence>
<dbReference type="AlphaFoldDB" id="A0A5B7I1T1"/>
<organism evidence="1 2">
    <name type="scientific">Portunus trituberculatus</name>
    <name type="common">Swimming crab</name>
    <name type="synonym">Neptunus trituberculatus</name>
    <dbReference type="NCBI Taxonomy" id="210409"/>
    <lineage>
        <taxon>Eukaryota</taxon>
        <taxon>Metazoa</taxon>
        <taxon>Ecdysozoa</taxon>
        <taxon>Arthropoda</taxon>
        <taxon>Crustacea</taxon>
        <taxon>Multicrustacea</taxon>
        <taxon>Malacostraca</taxon>
        <taxon>Eumalacostraca</taxon>
        <taxon>Eucarida</taxon>
        <taxon>Decapoda</taxon>
        <taxon>Pleocyemata</taxon>
        <taxon>Brachyura</taxon>
        <taxon>Eubrachyura</taxon>
        <taxon>Portunoidea</taxon>
        <taxon>Portunidae</taxon>
        <taxon>Portuninae</taxon>
        <taxon>Portunus</taxon>
    </lineage>
</organism>
<evidence type="ECO:0000313" key="1">
    <source>
        <dbReference type="EMBL" id="MPC74684.1"/>
    </source>
</evidence>
<proteinExistence type="predicted"/>
<accession>A0A5B7I1T1</accession>
<protein>
    <submittedName>
        <fullName evidence="1">Uncharacterized protein</fullName>
    </submittedName>
</protein>
<comment type="caution">
    <text evidence="1">The sequence shown here is derived from an EMBL/GenBank/DDBJ whole genome shotgun (WGS) entry which is preliminary data.</text>
</comment>
<reference evidence="1 2" key="1">
    <citation type="submission" date="2019-05" db="EMBL/GenBank/DDBJ databases">
        <title>Another draft genome of Portunus trituberculatus and its Hox gene families provides insights of decapod evolution.</title>
        <authorList>
            <person name="Jeong J.-H."/>
            <person name="Song I."/>
            <person name="Kim S."/>
            <person name="Choi T."/>
            <person name="Kim D."/>
            <person name="Ryu S."/>
            <person name="Kim W."/>
        </authorList>
    </citation>
    <scope>NUCLEOTIDE SEQUENCE [LARGE SCALE GENOMIC DNA]</scope>
    <source>
        <tissue evidence="1">Muscle</tissue>
    </source>
</reference>
<dbReference type="Proteomes" id="UP000324222">
    <property type="component" value="Unassembled WGS sequence"/>
</dbReference>
<gene>
    <name evidence="1" type="ORF">E2C01_069056</name>
</gene>